<feature type="signal peptide" evidence="3">
    <location>
        <begin position="1"/>
        <end position="19"/>
    </location>
</feature>
<evidence type="ECO:0000256" key="1">
    <source>
        <dbReference type="SAM" id="MobiDB-lite"/>
    </source>
</evidence>
<dbReference type="InterPro" id="IPR032809">
    <property type="entry name" value="Put_HupE_UreJ"/>
</dbReference>
<reference evidence="4 5" key="1">
    <citation type="journal article" date="2011" name="J. Bacteriol.">
        <title>Draft genome sequence of Methylophaga aminisulfidivorans MP T.</title>
        <authorList>
            <person name="Han G.H."/>
            <person name="Kim W."/>
            <person name="Chun J."/>
            <person name="Kim S.W."/>
        </authorList>
    </citation>
    <scope>NUCLEOTIDE SEQUENCE [LARGE SCALE GENOMIC DNA]</scope>
    <source>
        <strain evidence="5">MP(T)</strain>
    </source>
</reference>
<evidence type="ECO:0000313" key="4">
    <source>
        <dbReference type="EMBL" id="EGL53952.1"/>
    </source>
</evidence>
<evidence type="ECO:0000313" key="5">
    <source>
        <dbReference type="Proteomes" id="UP000003544"/>
    </source>
</evidence>
<dbReference type="Proteomes" id="UP000003544">
    <property type="component" value="Unassembled WGS sequence"/>
</dbReference>
<feature type="region of interest" description="Disordered" evidence="1">
    <location>
        <begin position="320"/>
        <end position="349"/>
    </location>
</feature>
<dbReference type="OrthoDB" id="9808870at2"/>
<organism evidence="4 5">
    <name type="scientific">Methylophaga aminisulfidivorans MP</name>
    <dbReference type="NCBI Taxonomy" id="1026882"/>
    <lineage>
        <taxon>Bacteria</taxon>
        <taxon>Pseudomonadati</taxon>
        <taxon>Pseudomonadota</taxon>
        <taxon>Gammaproteobacteria</taxon>
        <taxon>Thiotrichales</taxon>
        <taxon>Piscirickettsiaceae</taxon>
        <taxon>Methylophaga</taxon>
    </lineage>
</organism>
<dbReference type="Pfam" id="PF13795">
    <property type="entry name" value="HupE_UreJ_2"/>
    <property type="match status" value="1"/>
</dbReference>
<comment type="caution">
    <text evidence="4">The sequence shown here is derived from an EMBL/GenBank/DDBJ whole genome shotgun (WGS) entry which is preliminary data.</text>
</comment>
<sequence length="349" mass="38913">MFKLLLVLGLILISPLAFGHGMSPEDQARMLNANFMEYISLGATHMLTGYDHLLFLFGVMFFLTKFSSIVKFITAFTVGHSITLIFATLLGIKINYFLIDAVIALTVCYKAFDNLNGFKRYLNTNPPSLIWMVFGFGLIHGFGLSTRLQELPLGTEGLVAKILAFNVGVELGQIVALAVMLALLTVWRKRESFTKFAVTSNVSLMVAGLFLLAFQLHGYAHTKYTDDFPMNKDDHFHTHQDMALAIKKSASSSSEVLSNSALTGDASSKDFEHSHDGSNYHSHVDNNAEEEVPAVSVDNSYDERLHTHDGENYHIDSEVISEQEPEPIMEQETYDESAHRHGLGDYHSH</sequence>
<evidence type="ECO:0000256" key="3">
    <source>
        <dbReference type="SAM" id="SignalP"/>
    </source>
</evidence>
<evidence type="ECO:0000256" key="2">
    <source>
        <dbReference type="SAM" id="Phobius"/>
    </source>
</evidence>
<keyword evidence="2" id="KW-0472">Membrane</keyword>
<keyword evidence="2" id="KW-1133">Transmembrane helix</keyword>
<dbReference type="EMBL" id="AFIG01000002">
    <property type="protein sequence ID" value="EGL53952.1"/>
    <property type="molecule type" value="Genomic_DNA"/>
</dbReference>
<gene>
    <name evidence="4" type="ORF">MAMP_00340</name>
</gene>
<keyword evidence="2" id="KW-0812">Transmembrane</keyword>
<dbReference type="RefSeq" id="WP_007146200.1">
    <property type="nucleotide sequence ID" value="NZ_AFIG01000002.1"/>
</dbReference>
<keyword evidence="5" id="KW-1185">Reference proteome</keyword>
<feature type="compositionally biased region" description="Basic and acidic residues" evidence="1">
    <location>
        <begin position="267"/>
        <end position="286"/>
    </location>
</feature>
<feature type="chain" id="PRO_5003326847" description="HupE/UreJ family protein" evidence="3">
    <location>
        <begin position="20"/>
        <end position="349"/>
    </location>
</feature>
<feature type="transmembrane region" description="Helical" evidence="2">
    <location>
        <begin position="124"/>
        <end position="142"/>
    </location>
</feature>
<accession>F5T0V7</accession>
<dbReference type="STRING" id="1026882.MAMP_00340"/>
<keyword evidence="3" id="KW-0732">Signal</keyword>
<feature type="compositionally biased region" description="Basic and acidic residues" evidence="1">
    <location>
        <begin position="336"/>
        <end position="349"/>
    </location>
</feature>
<evidence type="ECO:0008006" key="6">
    <source>
        <dbReference type="Google" id="ProtNLM"/>
    </source>
</evidence>
<protein>
    <recommendedName>
        <fullName evidence="6">HupE/UreJ family protein</fullName>
    </recommendedName>
</protein>
<feature type="transmembrane region" description="Helical" evidence="2">
    <location>
        <begin position="96"/>
        <end position="112"/>
    </location>
</feature>
<dbReference type="AlphaFoldDB" id="F5T0V7"/>
<feature type="transmembrane region" description="Helical" evidence="2">
    <location>
        <begin position="162"/>
        <end position="184"/>
    </location>
</feature>
<feature type="compositionally biased region" description="Acidic residues" evidence="1">
    <location>
        <begin position="320"/>
        <end position="335"/>
    </location>
</feature>
<feature type="transmembrane region" description="Helical" evidence="2">
    <location>
        <begin position="196"/>
        <end position="216"/>
    </location>
</feature>
<dbReference type="eggNOG" id="COG2370">
    <property type="taxonomic scope" value="Bacteria"/>
</dbReference>
<feature type="region of interest" description="Disordered" evidence="1">
    <location>
        <begin position="265"/>
        <end position="287"/>
    </location>
</feature>
<proteinExistence type="predicted"/>
<name>F5T0V7_9GAMM</name>